<proteinExistence type="predicted"/>
<evidence type="ECO:0008006" key="5">
    <source>
        <dbReference type="Google" id="ProtNLM"/>
    </source>
</evidence>
<feature type="transmembrane region" description="Helical" evidence="2">
    <location>
        <begin position="82"/>
        <end position="105"/>
    </location>
</feature>
<evidence type="ECO:0000256" key="2">
    <source>
        <dbReference type="SAM" id="Phobius"/>
    </source>
</evidence>
<feature type="transmembrane region" description="Helical" evidence="2">
    <location>
        <begin position="243"/>
        <end position="261"/>
    </location>
</feature>
<feature type="transmembrane region" description="Helical" evidence="2">
    <location>
        <begin position="267"/>
        <end position="286"/>
    </location>
</feature>
<feature type="transmembrane region" description="Helical" evidence="2">
    <location>
        <begin position="169"/>
        <end position="190"/>
    </location>
</feature>
<gene>
    <name evidence="3" type="ORF">EV193_10528</name>
</gene>
<evidence type="ECO:0000313" key="4">
    <source>
        <dbReference type="Proteomes" id="UP000294257"/>
    </source>
</evidence>
<accession>A0A4V2ESG3</accession>
<feature type="transmembrane region" description="Helical" evidence="2">
    <location>
        <begin position="133"/>
        <end position="149"/>
    </location>
</feature>
<keyword evidence="2" id="KW-0472">Membrane</keyword>
<protein>
    <recommendedName>
        <fullName evidence="5">Peptidoglycan/LPS O-acetylase OafA/YrhL</fullName>
    </recommendedName>
</protein>
<keyword evidence="4" id="KW-1185">Reference proteome</keyword>
<feature type="transmembrane region" description="Helical" evidence="2">
    <location>
        <begin position="383"/>
        <end position="405"/>
    </location>
</feature>
<comment type="caution">
    <text evidence="3">The sequence shown here is derived from an EMBL/GenBank/DDBJ whole genome shotgun (WGS) entry which is preliminary data.</text>
</comment>
<keyword evidence="2" id="KW-1133">Transmembrane helix</keyword>
<dbReference type="AlphaFoldDB" id="A0A4V2ESG3"/>
<feature type="region of interest" description="Disordered" evidence="1">
    <location>
        <begin position="1"/>
        <end position="35"/>
    </location>
</feature>
<feature type="transmembrane region" description="Helical" evidence="2">
    <location>
        <begin position="293"/>
        <end position="310"/>
    </location>
</feature>
<keyword evidence="2" id="KW-0812">Transmembrane</keyword>
<organism evidence="3 4">
    <name type="scientific">Herbihabitans rhizosphaerae</name>
    <dbReference type="NCBI Taxonomy" id="1872711"/>
    <lineage>
        <taxon>Bacteria</taxon>
        <taxon>Bacillati</taxon>
        <taxon>Actinomycetota</taxon>
        <taxon>Actinomycetes</taxon>
        <taxon>Pseudonocardiales</taxon>
        <taxon>Pseudonocardiaceae</taxon>
        <taxon>Herbihabitans</taxon>
    </lineage>
</organism>
<evidence type="ECO:0000313" key="3">
    <source>
        <dbReference type="EMBL" id="RZS37473.1"/>
    </source>
</evidence>
<feature type="transmembrane region" description="Helical" evidence="2">
    <location>
        <begin position="322"/>
        <end position="342"/>
    </location>
</feature>
<sequence>MSPAAEPTRRQRPSGELAGRLSAPTVEPTRRVAPDALEVAPTDRVAPVEPPQRRIANVDATTVRTAVEAPAQDEPPPAWTQLVPVVVTRAAAAILIVYGYLYGLWSQINGEQSLLLDAAREWVNRPLGIGEDFGPLGIMLLLLASGYHAQARKETKPREYGIRLARTYLPVLVAVALAALLLALGAKIWASPDAQVTAASVFGNLTLANQLTIGATVLVPLAWIAVLELLCWATAVSPRGLPWLPPAVQLTAIAVLVIVGADNPSFGALAVVLSFWPLAVIGQLIWLTRQNEINTWVGVPLGLAAIALIVVAEKEHPSIAGWWYPVVALYAGMAFGVAVLYSGWIAETIAVNPVAIWLASRAVWLAVLSGVIGFPLLTLMHDTIPLFLAVPIAIAAVAAVADLGYRLAWLGDRPSKGEDE</sequence>
<name>A0A4V2ESG3_9PSEU</name>
<evidence type="ECO:0000256" key="1">
    <source>
        <dbReference type="SAM" id="MobiDB-lite"/>
    </source>
</evidence>
<reference evidence="3 4" key="1">
    <citation type="submission" date="2019-02" db="EMBL/GenBank/DDBJ databases">
        <title>Genomic Encyclopedia of Type Strains, Phase IV (KMG-IV): sequencing the most valuable type-strain genomes for metagenomic binning, comparative biology and taxonomic classification.</title>
        <authorList>
            <person name="Goeker M."/>
        </authorList>
    </citation>
    <scope>NUCLEOTIDE SEQUENCE [LARGE SCALE GENOMIC DNA]</scope>
    <source>
        <strain evidence="3 4">DSM 101727</strain>
    </source>
</reference>
<feature type="transmembrane region" description="Helical" evidence="2">
    <location>
        <begin position="210"/>
        <end position="231"/>
    </location>
</feature>
<feature type="transmembrane region" description="Helical" evidence="2">
    <location>
        <begin position="354"/>
        <end position="377"/>
    </location>
</feature>
<dbReference type="Proteomes" id="UP000294257">
    <property type="component" value="Unassembled WGS sequence"/>
</dbReference>
<dbReference type="EMBL" id="SGWQ01000005">
    <property type="protein sequence ID" value="RZS37473.1"/>
    <property type="molecule type" value="Genomic_DNA"/>
</dbReference>